<dbReference type="InterPro" id="IPR018247">
    <property type="entry name" value="EF_Hand_1_Ca_BS"/>
</dbReference>
<evidence type="ECO:0000256" key="1">
    <source>
        <dbReference type="ARBA" id="ARBA00004496"/>
    </source>
</evidence>
<dbReference type="PANTHER" id="PTHR46212">
    <property type="entry name" value="PEFLIN"/>
    <property type="match status" value="1"/>
</dbReference>
<dbReference type="PROSITE" id="PS50222">
    <property type="entry name" value="EF_HAND_2"/>
    <property type="match status" value="1"/>
</dbReference>
<evidence type="ECO:0000259" key="6">
    <source>
        <dbReference type="PROSITE" id="PS50222"/>
    </source>
</evidence>
<comment type="caution">
    <text evidence="7">The sequence shown here is derived from an EMBL/GenBank/DDBJ whole genome shotgun (WGS) entry which is preliminary data.</text>
</comment>
<sequence>MHNDGLMMDQNDDDEEYGAARGSLKYLVIHATEWFTKMDKDSNGHISVVELQAALAEGGLNFSLGTTASIIRQCDSKRTGTITFDVFERLHAFLATVQDTFERMQPDSRTGRVSFEEVARTLAAFGYRLEPQVQDALFIRFDPLHARSMGIQEFMALTLFLRSATDTFKAFDPTDTGVVHLNFTQFLYAAVNSN</sequence>
<dbReference type="Proteomes" id="UP000747399">
    <property type="component" value="Unassembled WGS sequence"/>
</dbReference>
<keyword evidence="8" id="KW-1185">Reference proteome</keyword>
<protein>
    <recommendedName>
        <fullName evidence="6">EF-hand domain-containing protein</fullName>
    </recommendedName>
</protein>
<dbReference type="GO" id="GO:0048306">
    <property type="term" value="F:calcium-dependent protein binding"/>
    <property type="evidence" value="ECO:0007669"/>
    <property type="project" value="UniProtKB-ARBA"/>
</dbReference>
<keyword evidence="4" id="KW-0677">Repeat</keyword>
<evidence type="ECO:0000313" key="7">
    <source>
        <dbReference type="EMBL" id="GIL65985.1"/>
    </source>
</evidence>
<feature type="domain" description="EF-hand" evidence="6">
    <location>
        <begin position="26"/>
        <end position="61"/>
    </location>
</feature>
<keyword evidence="2" id="KW-0963">Cytoplasm</keyword>
<dbReference type="InterPro" id="IPR002048">
    <property type="entry name" value="EF_hand_dom"/>
</dbReference>
<dbReference type="EMBL" id="BNCO01000080">
    <property type="protein sequence ID" value="GIL65985.1"/>
    <property type="molecule type" value="Genomic_DNA"/>
</dbReference>
<name>A0A8J4F8U4_9CHLO</name>
<keyword evidence="3" id="KW-0479">Metal-binding</keyword>
<organism evidence="7 8">
    <name type="scientific">Volvox africanus</name>
    <dbReference type="NCBI Taxonomy" id="51714"/>
    <lineage>
        <taxon>Eukaryota</taxon>
        <taxon>Viridiplantae</taxon>
        <taxon>Chlorophyta</taxon>
        <taxon>core chlorophytes</taxon>
        <taxon>Chlorophyceae</taxon>
        <taxon>CS clade</taxon>
        <taxon>Chlamydomonadales</taxon>
        <taxon>Volvocaceae</taxon>
        <taxon>Volvox</taxon>
    </lineage>
</organism>
<dbReference type="SUPFAM" id="SSF47473">
    <property type="entry name" value="EF-hand"/>
    <property type="match status" value="1"/>
</dbReference>
<dbReference type="GO" id="GO:0005737">
    <property type="term" value="C:cytoplasm"/>
    <property type="evidence" value="ECO:0007669"/>
    <property type="project" value="UniProtKB-SubCell"/>
</dbReference>
<dbReference type="GO" id="GO:0005509">
    <property type="term" value="F:calcium ion binding"/>
    <property type="evidence" value="ECO:0007669"/>
    <property type="project" value="InterPro"/>
</dbReference>
<dbReference type="PROSITE" id="PS00018">
    <property type="entry name" value="EF_HAND_1"/>
    <property type="match status" value="1"/>
</dbReference>
<proteinExistence type="predicted"/>
<evidence type="ECO:0000256" key="5">
    <source>
        <dbReference type="ARBA" id="ARBA00022837"/>
    </source>
</evidence>
<dbReference type="InterPro" id="IPR051426">
    <property type="entry name" value="Peflin/Sorcin_CaBP"/>
</dbReference>
<evidence type="ECO:0000256" key="2">
    <source>
        <dbReference type="ARBA" id="ARBA00022490"/>
    </source>
</evidence>
<gene>
    <name evidence="7" type="ORF">Vafri_19627</name>
</gene>
<evidence type="ECO:0000313" key="8">
    <source>
        <dbReference type="Proteomes" id="UP000747399"/>
    </source>
</evidence>
<keyword evidence="5" id="KW-0106">Calcium</keyword>
<evidence type="ECO:0000256" key="3">
    <source>
        <dbReference type="ARBA" id="ARBA00022723"/>
    </source>
</evidence>
<accession>A0A8J4F8U4</accession>
<dbReference type="PANTHER" id="PTHR46212:SF3">
    <property type="entry name" value="GH27120P"/>
    <property type="match status" value="1"/>
</dbReference>
<dbReference type="InterPro" id="IPR011992">
    <property type="entry name" value="EF-hand-dom_pair"/>
</dbReference>
<dbReference type="Gene3D" id="1.10.238.10">
    <property type="entry name" value="EF-hand"/>
    <property type="match status" value="1"/>
</dbReference>
<comment type="subcellular location">
    <subcellularLocation>
        <location evidence="1">Cytoplasm</location>
    </subcellularLocation>
</comment>
<evidence type="ECO:0000256" key="4">
    <source>
        <dbReference type="ARBA" id="ARBA00022737"/>
    </source>
</evidence>
<dbReference type="AlphaFoldDB" id="A0A8J4F8U4"/>
<reference evidence="7" key="1">
    <citation type="journal article" date="2021" name="Proc. Natl. Acad. Sci. U.S.A.">
        <title>Three genomes in the algal genus Volvox reveal the fate of a haploid sex-determining region after a transition to homothallism.</title>
        <authorList>
            <person name="Yamamoto K."/>
            <person name="Hamaji T."/>
            <person name="Kawai-Toyooka H."/>
            <person name="Matsuzaki R."/>
            <person name="Takahashi F."/>
            <person name="Nishimura Y."/>
            <person name="Kawachi M."/>
            <person name="Noguchi H."/>
            <person name="Minakuchi Y."/>
            <person name="Umen J.G."/>
            <person name="Toyoda A."/>
            <person name="Nozaki H."/>
        </authorList>
    </citation>
    <scope>NUCLEOTIDE SEQUENCE</scope>
    <source>
        <strain evidence="7">NIES-3780</strain>
    </source>
</reference>